<reference evidence="1" key="2">
    <citation type="submission" date="2025-09" db="UniProtKB">
        <authorList>
            <consortium name="Ensembl"/>
        </authorList>
    </citation>
    <scope>IDENTIFICATION</scope>
</reference>
<reference evidence="1" key="1">
    <citation type="submission" date="2025-08" db="UniProtKB">
        <authorList>
            <consortium name="Ensembl"/>
        </authorList>
    </citation>
    <scope>IDENTIFICATION</scope>
</reference>
<keyword evidence="2" id="KW-1185">Reference proteome</keyword>
<dbReference type="InterPro" id="IPR011042">
    <property type="entry name" value="6-blade_b-propeller_TolB-like"/>
</dbReference>
<dbReference type="SUPFAM" id="SSF50974">
    <property type="entry name" value="Nitrous oxide reductase, N-terminal domain"/>
    <property type="match status" value="1"/>
</dbReference>
<dbReference type="AlphaFoldDB" id="A0A671Q6S7"/>
<dbReference type="Proteomes" id="UP000472260">
    <property type="component" value="Unassembled WGS sequence"/>
</dbReference>
<dbReference type="InterPro" id="IPR011045">
    <property type="entry name" value="N2O_reductase_N"/>
</dbReference>
<evidence type="ECO:0000313" key="1">
    <source>
        <dbReference type="Ensembl" id="ENSSANP00000064185.1"/>
    </source>
</evidence>
<evidence type="ECO:0008006" key="3">
    <source>
        <dbReference type="Google" id="ProtNLM"/>
    </source>
</evidence>
<organism evidence="1 2">
    <name type="scientific">Sinocyclocheilus anshuiensis</name>
    <dbReference type="NCBI Taxonomy" id="1608454"/>
    <lineage>
        <taxon>Eukaryota</taxon>
        <taxon>Metazoa</taxon>
        <taxon>Chordata</taxon>
        <taxon>Craniata</taxon>
        <taxon>Vertebrata</taxon>
        <taxon>Euteleostomi</taxon>
        <taxon>Actinopterygii</taxon>
        <taxon>Neopterygii</taxon>
        <taxon>Teleostei</taxon>
        <taxon>Ostariophysi</taxon>
        <taxon>Cypriniformes</taxon>
        <taxon>Cyprinidae</taxon>
        <taxon>Cyprininae</taxon>
        <taxon>Sinocyclocheilus</taxon>
    </lineage>
</organism>
<name>A0A671Q6S7_9TELE</name>
<dbReference type="Ensembl" id="ENSSANT00000068237.1">
    <property type="protein sequence ID" value="ENSSANP00000064185.1"/>
    <property type="gene ID" value="ENSSANG00000032016.1"/>
</dbReference>
<evidence type="ECO:0000313" key="2">
    <source>
        <dbReference type="Proteomes" id="UP000472260"/>
    </source>
</evidence>
<dbReference type="Gene3D" id="2.120.10.30">
    <property type="entry name" value="TolB, C-terminal domain"/>
    <property type="match status" value="1"/>
</dbReference>
<proteinExistence type="predicted"/>
<sequence length="155" mass="16896">MSECDALVCVSDLQVLWMHGEKGQGLAQFYILTVWRSTVWVADRGNKRIQVFNSVTGDWLGSWGSCFKADAPYSVRLTPDQKYMVVAQLNTNQVALLEAPPIGIIGQCQVTSSIQLAEDVKPHLVDVDQKSAALYVAEIGANQAQKFIPVTAAGV</sequence>
<protein>
    <recommendedName>
        <fullName evidence="3">NHL repeat containing 3</fullName>
    </recommendedName>
</protein>
<accession>A0A671Q6S7</accession>